<proteinExistence type="predicted"/>
<keyword evidence="4" id="KW-0694">RNA-binding</keyword>
<dbReference type="InterPro" id="IPR001737">
    <property type="entry name" value="KsgA/Erm"/>
</dbReference>
<dbReference type="EMBL" id="BMBA01000001">
    <property type="protein sequence ID" value="GFZ30063.1"/>
    <property type="molecule type" value="Genomic_DNA"/>
</dbReference>
<accession>A0ABQ1E5Q1</accession>
<dbReference type="Proteomes" id="UP000663802">
    <property type="component" value="Unassembled WGS sequence"/>
</dbReference>
<dbReference type="GO" id="GO:0008168">
    <property type="term" value="F:methyltransferase activity"/>
    <property type="evidence" value="ECO:0007669"/>
    <property type="project" value="UniProtKB-KW"/>
</dbReference>
<dbReference type="Gene3D" id="3.40.50.150">
    <property type="entry name" value="Vaccinia Virus protein VP39"/>
    <property type="match status" value="1"/>
</dbReference>
<evidence type="ECO:0000256" key="3">
    <source>
        <dbReference type="ARBA" id="ARBA00022691"/>
    </source>
</evidence>
<keyword evidence="3" id="KW-0949">S-adenosyl-L-methionine</keyword>
<evidence type="ECO:0000313" key="5">
    <source>
        <dbReference type="EMBL" id="GFZ30063.1"/>
    </source>
</evidence>
<dbReference type="GO" id="GO:0032259">
    <property type="term" value="P:methylation"/>
    <property type="evidence" value="ECO:0007669"/>
    <property type="project" value="UniProtKB-KW"/>
</dbReference>
<dbReference type="SUPFAM" id="SSF53335">
    <property type="entry name" value="S-adenosyl-L-methionine-dependent methyltransferases"/>
    <property type="match status" value="1"/>
</dbReference>
<keyword evidence="2" id="KW-0808">Transferase</keyword>
<comment type="caution">
    <text evidence="5">The sequence shown here is derived from an EMBL/GenBank/DDBJ whole genome shotgun (WGS) entry which is preliminary data.</text>
</comment>
<sequence>MKIIKFLLQYIRSPRTIGAVAPSSERLAIKMVDDIDFENSECIVEYGPGTGVFTDKLVERKKNDTLLILLECNEVFCKQLEHRYNEKDNVIIINDSAENVDMYLEKYKIKNVDYVVSGLPFASLPKNTSNKILKKTRAILKTKGSFITFQYTLLKKEFITNYFENIELERVILNVPPAYVLKCKNNRRDLIYVKENSNS</sequence>
<evidence type="ECO:0000256" key="2">
    <source>
        <dbReference type="ARBA" id="ARBA00022679"/>
    </source>
</evidence>
<keyword evidence="1 5" id="KW-0489">Methyltransferase</keyword>
<evidence type="ECO:0000313" key="6">
    <source>
        <dbReference type="Proteomes" id="UP000663802"/>
    </source>
</evidence>
<dbReference type="InterPro" id="IPR029063">
    <property type="entry name" value="SAM-dependent_MTases_sf"/>
</dbReference>
<protein>
    <submittedName>
        <fullName evidence="5">SAM-dependent methyltransferase</fullName>
    </submittedName>
</protein>
<dbReference type="RefSeq" id="WP_206868073.1">
    <property type="nucleotide sequence ID" value="NZ_BMBA01000001.1"/>
</dbReference>
<name>A0ABQ1E5Q1_9CLOT</name>
<gene>
    <name evidence="5" type="ORF">CSC2_05890</name>
</gene>
<keyword evidence="6" id="KW-1185">Reference proteome</keyword>
<reference evidence="5 6" key="1">
    <citation type="journal article" date="2021" name="Int. J. Syst. Evol. Microbiol.">
        <title>Clostridium zeae sp. nov., isolated from corn silage.</title>
        <authorList>
            <person name="Kobayashi H."/>
            <person name="Tanizawa Y."/>
            <person name="Yagura M."/>
            <person name="Sakamoto M."/>
            <person name="Ohkuma M."/>
            <person name="Tohno M."/>
        </authorList>
    </citation>
    <scope>NUCLEOTIDE SEQUENCE [LARGE SCALE GENOMIC DNA]</scope>
    <source>
        <strain evidence="5 6">CSC2</strain>
    </source>
</reference>
<evidence type="ECO:0000256" key="4">
    <source>
        <dbReference type="ARBA" id="ARBA00022884"/>
    </source>
</evidence>
<dbReference type="Pfam" id="PF00398">
    <property type="entry name" value="RrnaAD"/>
    <property type="match status" value="1"/>
</dbReference>
<organism evidence="5 6">
    <name type="scientific">Clostridium zeae</name>
    <dbReference type="NCBI Taxonomy" id="2759022"/>
    <lineage>
        <taxon>Bacteria</taxon>
        <taxon>Bacillati</taxon>
        <taxon>Bacillota</taxon>
        <taxon>Clostridia</taxon>
        <taxon>Eubacteriales</taxon>
        <taxon>Clostridiaceae</taxon>
        <taxon>Clostridium</taxon>
    </lineage>
</organism>
<evidence type="ECO:0000256" key="1">
    <source>
        <dbReference type="ARBA" id="ARBA00022603"/>
    </source>
</evidence>